<organism evidence="8 9">
    <name type="scientific">Fannyhessea vaginae DSM 15829</name>
    <dbReference type="NCBI Taxonomy" id="525256"/>
    <lineage>
        <taxon>Bacteria</taxon>
        <taxon>Bacillati</taxon>
        <taxon>Actinomycetota</taxon>
        <taxon>Coriobacteriia</taxon>
        <taxon>Coriobacteriales</taxon>
        <taxon>Atopobiaceae</taxon>
        <taxon>Fannyhessea</taxon>
    </lineage>
</organism>
<dbReference type="GO" id="GO:0005524">
    <property type="term" value="F:ATP binding"/>
    <property type="evidence" value="ECO:0007669"/>
    <property type="project" value="UniProtKB-KW"/>
</dbReference>
<dbReference type="eggNOG" id="COG4581">
    <property type="taxonomic scope" value="Bacteria"/>
</dbReference>
<dbReference type="EMBL" id="ACGK02000005">
    <property type="protein sequence ID" value="EGF22671.1"/>
    <property type="molecule type" value="Genomic_DNA"/>
</dbReference>
<evidence type="ECO:0000259" key="6">
    <source>
        <dbReference type="PROSITE" id="PS51192"/>
    </source>
</evidence>
<dbReference type="Proteomes" id="UP000005947">
    <property type="component" value="Unassembled WGS sequence"/>
</dbReference>
<reference evidence="8 9" key="1">
    <citation type="submission" date="2011-02" db="EMBL/GenBank/DDBJ databases">
        <authorList>
            <person name="Muzny D."/>
            <person name="Qin X."/>
            <person name="Buhay C."/>
            <person name="Dugan-Rocha S."/>
            <person name="Ding Y."/>
            <person name="Chen G."/>
            <person name="Hawes A."/>
            <person name="Holder M."/>
            <person name="Jhangiani S."/>
            <person name="Johnson A."/>
            <person name="Khan Z."/>
            <person name="Li Z."/>
            <person name="Liu W."/>
            <person name="Liu X."/>
            <person name="Perez L."/>
            <person name="Shen H."/>
            <person name="Wang Q."/>
            <person name="Watt J."/>
            <person name="Xi L."/>
            <person name="Xin Y."/>
            <person name="Zhou J."/>
            <person name="Deng J."/>
            <person name="Jiang H."/>
            <person name="Liu Y."/>
            <person name="Qu J."/>
            <person name="Song X.-Z."/>
            <person name="Zhang L."/>
            <person name="Villasana D."/>
            <person name="Johnson A."/>
            <person name="Liu J."/>
            <person name="Liyanage D."/>
            <person name="Lorensuhewa L."/>
            <person name="Robinson T."/>
            <person name="Song A."/>
            <person name="Song B.-B."/>
            <person name="Dinh H."/>
            <person name="Thornton R."/>
            <person name="Coyle M."/>
            <person name="Francisco L."/>
            <person name="Jackson L."/>
            <person name="Javaid M."/>
            <person name="Korchina V."/>
            <person name="Kovar C."/>
            <person name="Mata R."/>
            <person name="Mathew T."/>
            <person name="Ngo R."/>
            <person name="Nguyen L."/>
            <person name="Nguyen N."/>
            <person name="Okwuonu G."/>
            <person name="Ongeri F."/>
            <person name="Pham C."/>
            <person name="Simmons D."/>
            <person name="Wilczek-Boney K."/>
            <person name="Hale W."/>
            <person name="Jakkamsetti A."/>
            <person name="Pham P."/>
            <person name="Ruth R."/>
            <person name="San Lucas F."/>
            <person name="Warren J."/>
            <person name="Zhang J."/>
            <person name="Zhao Z."/>
            <person name="Zhou C."/>
            <person name="Zhu D."/>
            <person name="Lee S."/>
            <person name="Bess C."/>
            <person name="Blankenburg K."/>
            <person name="Forbes L."/>
            <person name="Fu Q."/>
            <person name="Gubbala S."/>
            <person name="Hirani K."/>
            <person name="Jayaseelan J.C."/>
            <person name="Lara F."/>
            <person name="Munidasa M."/>
            <person name="Palculict T."/>
            <person name="Patil S."/>
            <person name="Pu L.-L."/>
            <person name="Saada N."/>
            <person name="Tang L."/>
            <person name="Weissenberger G."/>
            <person name="Zhu Y."/>
            <person name="Hemphill L."/>
            <person name="Shang Y."/>
            <person name="Youmans B."/>
            <person name="Ayvaz T."/>
            <person name="Ross M."/>
            <person name="Santibanez J."/>
            <person name="Aqrawi P."/>
            <person name="Gross S."/>
            <person name="Joshi V."/>
            <person name="Fowler G."/>
            <person name="Nazareth L."/>
            <person name="Reid J."/>
            <person name="Worley K."/>
            <person name="Petrosino J."/>
            <person name="Highlander S."/>
            <person name="Gibbs R."/>
        </authorList>
    </citation>
    <scope>NUCLEOTIDE SEQUENCE [LARGE SCALE GENOMIC DNA]</scope>
    <source>
        <strain evidence="8 9">DSM 15829</strain>
    </source>
</reference>
<feature type="domain" description="Helicase C-terminal" evidence="7">
    <location>
        <begin position="270"/>
        <end position="442"/>
    </location>
</feature>
<evidence type="ECO:0000256" key="5">
    <source>
        <dbReference type="SAM" id="MobiDB-lite"/>
    </source>
</evidence>
<dbReference type="GeneID" id="93210008"/>
<proteinExistence type="predicted"/>
<dbReference type="OrthoDB" id="3229913at2"/>
<keyword evidence="2" id="KW-0378">Hydrolase</keyword>
<dbReference type="RefSeq" id="WP_006303388.1">
    <property type="nucleotide sequence ID" value="NZ_ACGK02000005.1"/>
</dbReference>
<dbReference type="GO" id="GO:0003676">
    <property type="term" value="F:nucleic acid binding"/>
    <property type="evidence" value="ECO:0007669"/>
    <property type="project" value="InterPro"/>
</dbReference>
<gene>
    <name evidence="8" type="ORF">HMPREF0091_11178</name>
</gene>
<dbReference type="PROSITE" id="PS51192">
    <property type="entry name" value="HELICASE_ATP_BIND_1"/>
    <property type="match status" value="1"/>
</dbReference>
<dbReference type="Pfam" id="PF12029">
    <property type="entry name" value="DUF3516"/>
    <property type="match status" value="2"/>
</dbReference>
<keyword evidence="1" id="KW-0547">Nucleotide-binding</keyword>
<dbReference type="PANTHER" id="PTHR12131:SF1">
    <property type="entry name" value="ATP-DEPENDENT RNA HELICASE SUPV3L1, MITOCHONDRIAL-RELATED"/>
    <property type="match status" value="1"/>
</dbReference>
<dbReference type="PROSITE" id="PS51194">
    <property type="entry name" value="HELICASE_CTER"/>
    <property type="match status" value="1"/>
</dbReference>
<evidence type="ECO:0000259" key="7">
    <source>
        <dbReference type="PROSITE" id="PS51194"/>
    </source>
</evidence>
<name>F1T6U2_9ACTN</name>
<dbReference type="GO" id="GO:0016787">
    <property type="term" value="F:hydrolase activity"/>
    <property type="evidence" value="ECO:0007669"/>
    <property type="project" value="UniProtKB-KW"/>
</dbReference>
<dbReference type="InterPro" id="IPR014001">
    <property type="entry name" value="Helicase_ATP-bd"/>
</dbReference>
<accession>F1T6U2</accession>
<dbReference type="InterPro" id="IPR011545">
    <property type="entry name" value="DEAD/DEAH_box_helicase_dom"/>
</dbReference>
<dbReference type="SMART" id="SM00487">
    <property type="entry name" value="DEXDc"/>
    <property type="match status" value="1"/>
</dbReference>
<dbReference type="Gene3D" id="3.40.50.300">
    <property type="entry name" value="P-loop containing nucleotide triphosphate hydrolases"/>
    <property type="match status" value="2"/>
</dbReference>
<sequence length="947" mass="105396">MNTPTNAIVPTTTSTPLDEPNDDTNSGESCAHTDELPSLYKLLPLDEQGNLEHLDPETALERFINWAEDSGKALWDHQEEALLDLASGNHVILGTPTGSGKSMVALGMCYFTLVQNGVMYYTAPIKALVSEKFFELTALFGKDLVGMITGDVVINSEAPLICCTAEILAYDALRFGSNSDISAVCMDEFHYYADKDRGWAWQVPLLTLPHTQFLLMSATLGNMSALSARLERMTKRHVDAVLNAPRPVPLRFAYATTSLEASVKVALQAQEAPLYIVHFAQSEAEKSARALANFGISTKEEREKIKTFLQNVRFTTSYGKSLKHLLTCGVGIHHAGMLPRYRLLVEKLAQQGLLPVICGTDTLGVGINVPIHTVIFNSLTKFDGRHMRHLNAREFHQIAGRAGRCGFDTEGVVQAQATVYEIERLKAQAKAQGDPKKLKRIKAPSQPAGFLGWSEKTFHKLIESSPEELRAHLKISHALVLAEVMQQGHAFRRIVFLIMNSFIPDEEKTQLLGRTQEIFATLLDSGVIEQVCQDFDSNVTEVTDKADATGVTDATDVTDVAGALSATEAAYKEDDLDTNPLFARVAEPKRWIQATYKPTIEIPEDFALNQPLAPFVLAALELLDPQSPSYALDVVSLAESALDNPPQIMKALLKKAKNEAMSRMKAEGIEYEERLERLEDVSYEKPLESLIKTAYENYSAQVPWARDFAPMPKSIVRNMLETACDFKTYVQVVGIIKNEGTLLRYLSDAWRFLAKTIPESKLDDKLHDIISWLHVLISTTDSSLLDEWQGNNLIHAAEPPRISQTQDLVPDRRGLMIFIHNALFQRVVKAAQHDTSALGELDGAWGWHARQWTRVLDEFYEAHDQIELTADARSNTFCTFDTTDEKQGIWHVRQMFLDSDGDCDFGICADIDIAQTLDTADLVCTRYCAGTIDDLLEDEQNTSSEHA</sequence>
<dbReference type="AlphaFoldDB" id="F1T6U2"/>
<dbReference type="PANTHER" id="PTHR12131">
    <property type="entry name" value="ATP-DEPENDENT RNA AND DNA HELICASE"/>
    <property type="match status" value="1"/>
</dbReference>
<dbReference type="Pfam" id="PF00271">
    <property type="entry name" value="Helicase_C"/>
    <property type="match status" value="1"/>
</dbReference>
<evidence type="ECO:0000256" key="3">
    <source>
        <dbReference type="ARBA" id="ARBA00022806"/>
    </source>
</evidence>
<dbReference type="SUPFAM" id="SSF52540">
    <property type="entry name" value="P-loop containing nucleoside triphosphate hydrolases"/>
    <property type="match status" value="1"/>
</dbReference>
<comment type="caution">
    <text evidence="8">The sequence shown here is derived from an EMBL/GenBank/DDBJ whole genome shotgun (WGS) entry which is preliminary data.</text>
</comment>
<dbReference type="SMART" id="SM00490">
    <property type="entry name" value="HELICc"/>
    <property type="match status" value="1"/>
</dbReference>
<evidence type="ECO:0000313" key="9">
    <source>
        <dbReference type="Proteomes" id="UP000005947"/>
    </source>
</evidence>
<protein>
    <submittedName>
        <fullName evidence="8">DEAD/DEAH box helicase</fullName>
    </submittedName>
</protein>
<feature type="compositionally biased region" description="Polar residues" evidence="5">
    <location>
        <begin position="1"/>
        <end position="16"/>
    </location>
</feature>
<keyword evidence="3 8" id="KW-0347">Helicase</keyword>
<dbReference type="InterPro" id="IPR021904">
    <property type="entry name" value="DUF3516"/>
</dbReference>
<evidence type="ECO:0000256" key="1">
    <source>
        <dbReference type="ARBA" id="ARBA00022741"/>
    </source>
</evidence>
<feature type="domain" description="Helicase ATP-binding" evidence="6">
    <location>
        <begin position="82"/>
        <end position="238"/>
    </location>
</feature>
<keyword evidence="4" id="KW-0067">ATP-binding</keyword>
<keyword evidence="9" id="KW-1185">Reference proteome</keyword>
<evidence type="ECO:0000256" key="4">
    <source>
        <dbReference type="ARBA" id="ARBA00022840"/>
    </source>
</evidence>
<feature type="region of interest" description="Disordered" evidence="5">
    <location>
        <begin position="1"/>
        <end position="31"/>
    </location>
</feature>
<evidence type="ECO:0000256" key="2">
    <source>
        <dbReference type="ARBA" id="ARBA00022801"/>
    </source>
</evidence>
<dbReference type="GO" id="GO:0004386">
    <property type="term" value="F:helicase activity"/>
    <property type="evidence" value="ECO:0007669"/>
    <property type="project" value="UniProtKB-KW"/>
</dbReference>
<dbReference type="InterPro" id="IPR050699">
    <property type="entry name" value="RNA-DNA_Helicase"/>
</dbReference>
<dbReference type="InterPro" id="IPR001650">
    <property type="entry name" value="Helicase_C-like"/>
</dbReference>
<evidence type="ECO:0000313" key="8">
    <source>
        <dbReference type="EMBL" id="EGF22671.1"/>
    </source>
</evidence>
<dbReference type="Pfam" id="PF00270">
    <property type="entry name" value="DEAD"/>
    <property type="match status" value="1"/>
</dbReference>
<dbReference type="InterPro" id="IPR027417">
    <property type="entry name" value="P-loop_NTPase"/>
</dbReference>